<dbReference type="EMBL" id="BAABCX010000003">
    <property type="protein sequence ID" value="GAA3544260.1"/>
    <property type="molecule type" value="Genomic_DNA"/>
</dbReference>
<reference evidence="5" key="1">
    <citation type="journal article" date="2019" name="Int. J. Syst. Evol. Microbiol.">
        <title>The Global Catalogue of Microorganisms (GCM) 10K type strain sequencing project: providing services to taxonomists for standard genome sequencing and annotation.</title>
        <authorList>
            <consortium name="The Broad Institute Genomics Platform"/>
            <consortium name="The Broad Institute Genome Sequencing Center for Infectious Disease"/>
            <person name="Wu L."/>
            <person name="Ma J."/>
        </authorList>
    </citation>
    <scope>NUCLEOTIDE SEQUENCE [LARGE SCALE GENOMIC DNA]</scope>
    <source>
        <strain evidence="5">JCM 17110</strain>
    </source>
</reference>
<feature type="domain" description="Rhodanese" evidence="3">
    <location>
        <begin position="170"/>
        <end position="282"/>
    </location>
</feature>
<dbReference type="PANTHER" id="PTHR11364">
    <property type="entry name" value="THIOSULFATE SULFERTANSFERASE"/>
    <property type="match status" value="1"/>
</dbReference>
<keyword evidence="2" id="KW-0677">Repeat</keyword>
<protein>
    <submittedName>
        <fullName evidence="4">3-mercaptopyruvate sulfurtransferase</fullName>
    </submittedName>
</protein>
<dbReference type="Pfam" id="PF00581">
    <property type="entry name" value="Rhodanese"/>
    <property type="match status" value="2"/>
</dbReference>
<name>A0ABP6W260_9GAMM</name>
<dbReference type="InterPro" id="IPR045078">
    <property type="entry name" value="TST/MPST-like"/>
</dbReference>
<keyword evidence="1" id="KW-0808">Transferase</keyword>
<dbReference type="PANTHER" id="PTHR11364:SF27">
    <property type="entry name" value="SULFURTRANSFERASE"/>
    <property type="match status" value="1"/>
</dbReference>
<dbReference type="SUPFAM" id="SSF52821">
    <property type="entry name" value="Rhodanese/Cell cycle control phosphatase"/>
    <property type="match status" value="2"/>
</dbReference>
<dbReference type="SMART" id="SM00450">
    <property type="entry name" value="RHOD"/>
    <property type="match status" value="2"/>
</dbReference>
<proteinExistence type="predicted"/>
<evidence type="ECO:0000256" key="1">
    <source>
        <dbReference type="ARBA" id="ARBA00022679"/>
    </source>
</evidence>
<dbReference type="NCBIfam" id="NF008557">
    <property type="entry name" value="PRK11493.1"/>
    <property type="match status" value="1"/>
</dbReference>
<evidence type="ECO:0000259" key="3">
    <source>
        <dbReference type="PROSITE" id="PS50206"/>
    </source>
</evidence>
<evidence type="ECO:0000256" key="2">
    <source>
        <dbReference type="ARBA" id="ARBA00022737"/>
    </source>
</evidence>
<dbReference type="Gene3D" id="3.40.250.10">
    <property type="entry name" value="Rhodanese-like domain"/>
    <property type="match status" value="2"/>
</dbReference>
<dbReference type="InterPro" id="IPR001763">
    <property type="entry name" value="Rhodanese-like_dom"/>
</dbReference>
<gene>
    <name evidence="4" type="primary">sseA</name>
    <name evidence="4" type="ORF">GCM10022394_25380</name>
</gene>
<feature type="domain" description="Rhodanese" evidence="3">
    <location>
        <begin position="21"/>
        <end position="139"/>
    </location>
</feature>
<comment type="caution">
    <text evidence="4">The sequence shown here is derived from an EMBL/GenBank/DDBJ whole genome shotgun (WGS) entry which is preliminary data.</text>
</comment>
<dbReference type="InterPro" id="IPR036873">
    <property type="entry name" value="Rhodanese-like_dom_sf"/>
</dbReference>
<organism evidence="4 5">
    <name type="scientific">Zobellella aerophila</name>
    <dbReference type="NCBI Taxonomy" id="870480"/>
    <lineage>
        <taxon>Bacteria</taxon>
        <taxon>Pseudomonadati</taxon>
        <taxon>Pseudomonadota</taxon>
        <taxon>Gammaproteobacteria</taxon>
        <taxon>Aeromonadales</taxon>
        <taxon>Aeromonadaceae</taxon>
        <taxon>Zobellella</taxon>
    </lineage>
</organism>
<evidence type="ECO:0000313" key="4">
    <source>
        <dbReference type="EMBL" id="GAA3544260.1"/>
    </source>
</evidence>
<accession>A0ABP6W260</accession>
<dbReference type="Proteomes" id="UP001500795">
    <property type="component" value="Unassembled WGS sequence"/>
</dbReference>
<dbReference type="RefSeq" id="WP_344958575.1">
    <property type="nucleotide sequence ID" value="NZ_BAABCX010000003.1"/>
</dbReference>
<dbReference type="PROSITE" id="PS50206">
    <property type="entry name" value="RHODANESE_3"/>
    <property type="match status" value="2"/>
</dbReference>
<dbReference type="CDD" id="cd01449">
    <property type="entry name" value="TST_Repeat_2"/>
    <property type="match status" value="1"/>
</dbReference>
<sequence length="288" mass="31761">MAEPALTSALVDCQWLAEHLTDPDLVVLDASWHMPGAKRNAEQEWLACRIPGARYFDFDNRIKDQHSHLPHMLPDVDLFSREASRLGLENHHRIVVYDSLGIFSAPRAWWMFKVMGHQQVAVLDGGLPAWKRQGHTTEQGTALRVLPGQYKASWSPGWVRNATAVLDALSNPACRVLDARSRERFHGEAPDPRPGVRAGHMPGAVCLPFTELLEDGHLLPRERLVAQLNSVLKPEQQLICSCGSGVTAAILALAAEVSGHRQIAVYDGSWAEWGSRDELPLATGESPG</sequence>
<keyword evidence="5" id="KW-1185">Reference proteome</keyword>
<evidence type="ECO:0000313" key="5">
    <source>
        <dbReference type="Proteomes" id="UP001500795"/>
    </source>
</evidence>
<dbReference type="CDD" id="cd01448">
    <property type="entry name" value="TST_Repeat_1"/>
    <property type="match status" value="1"/>
</dbReference>